<gene>
    <name evidence="3" type="ORF">SVUK_LOCUS13455</name>
</gene>
<proteinExistence type="predicted"/>
<dbReference type="PANTHER" id="PTHR31024">
    <property type="entry name" value="C-TYPE LECTIN"/>
    <property type="match status" value="1"/>
</dbReference>
<protein>
    <recommendedName>
        <fullName evidence="2">VWFA domain-containing protein</fullName>
    </recommendedName>
</protein>
<dbReference type="PANTHER" id="PTHR31024:SF3">
    <property type="entry name" value="C-TYPE LECTIN-RELATED"/>
    <property type="match status" value="1"/>
</dbReference>
<feature type="signal peptide" evidence="1">
    <location>
        <begin position="1"/>
        <end position="23"/>
    </location>
</feature>
<dbReference type="Gene3D" id="3.40.50.410">
    <property type="entry name" value="von Willebrand factor, type A domain"/>
    <property type="match status" value="1"/>
</dbReference>
<dbReference type="EMBL" id="UYYB01102019">
    <property type="protein sequence ID" value="VDM78457.1"/>
    <property type="molecule type" value="Genomic_DNA"/>
</dbReference>
<keyword evidence="4" id="KW-1185">Reference proteome</keyword>
<sequence length="155" mass="16957">MKHLGSMLFLVGLASYASLYANAAAISQPSVLPEAPVLQKTGQIKEWEKETVPNDQANSECPCTPFNIWLDVFFLLDSSSAMTTSGFQFITAYVESVLFRMSVGLADGQQTRVGFITYGANAHMHYNLSHWESSNDVLNDLNLTLNSSVGTNIEA</sequence>
<keyword evidence="1" id="KW-0732">Signal</keyword>
<evidence type="ECO:0000313" key="3">
    <source>
        <dbReference type="EMBL" id="VDM78457.1"/>
    </source>
</evidence>
<dbReference type="OrthoDB" id="5854917at2759"/>
<accession>A0A3P7JQB2</accession>
<feature type="domain" description="VWFA" evidence="2">
    <location>
        <begin position="71"/>
        <end position="142"/>
    </location>
</feature>
<reference evidence="3 4" key="1">
    <citation type="submission" date="2018-11" db="EMBL/GenBank/DDBJ databases">
        <authorList>
            <consortium name="Pathogen Informatics"/>
        </authorList>
    </citation>
    <scope>NUCLEOTIDE SEQUENCE [LARGE SCALE GENOMIC DNA]</scope>
</reference>
<name>A0A3P7JQB2_STRVU</name>
<dbReference type="Proteomes" id="UP000270094">
    <property type="component" value="Unassembled WGS sequence"/>
</dbReference>
<dbReference type="AlphaFoldDB" id="A0A3P7JQB2"/>
<dbReference type="InterPro" id="IPR002035">
    <property type="entry name" value="VWF_A"/>
</dbReference>
<evidence type="ECO:0000256" key="1">
    <source>
        <dbReference type="SAM" id="SignalP"/>
    </source>
</evidence>
<dbReference type="InterPro" id="IPR036465">
    <property type="entry name" value="vWFA_dom_sf"/>
</dbReference>
<evidence type="ECO:0000259" key="2">
    <source>
        <dbReference type="PROSITE" id="PS50234"/>
    </source>
</evidence>
<feature type="chain" id="PRO_5018273547" description="VWFA domain-containing protein" evidence="1">
    <location>
        <begin position="24"/>
        <end position="155"/>
    </location>
</feature>
<dbReference type="Pfam" id="PF00092">
    <property type="entry name" value="VWA"/>
    <property type="match status" value="1"/>
</dbReference>
<evidence type="ECO:0000313" key="4">
    <source>
        <dbReference type="Proteomes" id="UP000270094"/>
    </source>
</evidence>
<dbReference type="PROSITE" id="PS50234">
    <property type="entry name" value="VWFA"/>
    <property type="match status" value="1"/>
</dbReference>
<organism evidence="3 4">
    <name type="scientific">Strongylus vulgaris</name>
    <name type="common">Blood worm</name>
    <dbReference type="NCBI Taxonomy" id="40348"/>
    <lineage>
        <taxon>Eukaryota</taxon>
        <taxon>Metazoa</taxon>
        <taxon>Ecdysozoa</taxon>
        <taxon>Nematoda</taxon>
        <taxon>Chromadorea</taxon>
        <taxon>Rhabditida</taxon>
        <taxon>Rhabditina</taxon>
        <taxon>Rhabditomorpha</taxon>
        <taxon>Strongyloidea</taxon>
        <taxon>Strongylidae</taxon>
        <taxon>Strongylus</taxon>
    </lineage>
</organism>
<dbReference type="SUPFAM" id="SSF53300">
    <property type="entry name" value="vWA-like"/>
    <property type="match status" value="1"/>
</dbReference>